<keyword evidence="1" id="KW-0175">Coiled coil</keyword>
<feature type="region of interest" description="Disordered" evidence="2">
    <location>
        <begin position="1"/>
        <end position="26"/>
    </location>
</feature>
<feature type="compositionally biased region" description="Polar residues" evidence="2">
    <location>
        <begin position="250"/>
        <end position="268"/>
    </location>
</feature>
<dbReference type="Proteomes" id="UP000011115">
    <property type="component" value="Unassembled WGS sequence"/>
</dbReference>
<keyword evidence="4" id="KW-1185">Reference proteome</keyword>
<protein>
    <submittedName>
        <fullName evidence="3">Uncharacterized protein</fullName>
    </submittedName>
</protein>
<organism evidence="3 4">
    <name type="scientific">Solanum tuberosum</name>
    <name type="common">Potato</name>
    <dbReference type="NCBI Taxonomy" id="4113"/>
    <lineage>
        <taxon>Eukaryota</taxon>
        <taxon>Viridiplantae</taxon>
        <taxon>Streptophyta</taxon>
        <taxon>Embryophyta</taxon>
        <taxon>Tracheophyta</taxon>
        <taxon>Spermatophyta</taxon>
        <taxon>Magnoliopsida</taxon>
        <taxon>eudicotyledons</taxon>
        <taxon>Gunneridae</taxon>
        <taxon>Pentapetalae</taxon>
        <taxon>asterids</taxon>
        <taxon>lamiids</taxon>
        <taxon>Solanales</taxon>
        <taxon>Solanaceae</taxon>
        <taxon>Solanoideae</taxon>
        <taxon>Solaneae</taxon>
        <taxon>Solanum</taxon>
    </lineage>
</organism>
<dbReference type="InParanoid" id="M1DVW2"/>
<reference evidence="3" key="2">
    <citation type="submission" date="2015-06" db="UniProtKB">
        <authorList>
            <consortium name="EnsemblPlants"/>
        </authorList>
    </citation>
    <scope>IDENTIFICATION</scope>
    <source>
        <strain evidence="3">DM1-3 516 R44</strain>
    </source>
</reference>
<dbReference type="HOGENOM" id="CLU_738522_0_0_1"/>
<feature type="region of interest" description="Disordered" evidence="2">
    <location>
        <begin position="76"/>
        <end position="113"/>
    </location>
</feature>
<reference evidence="4" key="1">
    <citation type="journal article" date="2011" name="Nature">
        <title>Genome sequence and analysis of the tuber crop potato.</title>
        <authorList>
            <consortium name="The Potato Genome Sequencing Consortium"/>
        </authorList>
    </citation>
    <scope>NUCLEOTIDE SEQUENCE [LARGE SCALE GENOMIC DNA]</scope>
    <source>
        <strain evidence="4">cv. DM1-3 516 R44</strain>
    </source>
</reference>
<name>M1DVW2_SOLTU</name>
<evidence type="ECO:0000313" key="3">
    <source>
        <dbReference type="EnsemblPlants" id="PGSC0003DMT400095253"/>
    </source>
</evidence>
<dbReference type="PANTHER" id="PTHR33180:SF31">
    <property type="entry name" value="POLYPROTEIN PROTEIN"/>
    <property type="match status" value="1"/>
</dbReference>
<dbReference type="PANTHER" id="PTHR33180">
    <property type="entry name" value="PHOTOSYSTEM II CP43 REACTION CENTER PROTEIN"/>
    <property type="match status" value="1"/>
</dbReference>
<dbReference type="EnsemblPlants" id="PGSC0003DMT400095253">
    <property type="protein sequence ID" value="PGSC0003DMT400095253"/>
    <property type="gene ID" value="PGSC0003DMG400044824"/>
</dbReference>
<dbReference type="Gramene" id="PGSC0003DMT400095253">
    <property type="protein sequence ID" value="PGSC0003DMT400095253"/>
    <property type="gene ID" value="PGSC0003DMG400044824"/>
</dbReference>
<accession>M1DVW2</accession>
<proteinExistence type="predicted"/>
<feature type="coiled-coil region" evidence="1">
    <location>
        <begin position="28"/>
        <end position="55"/>
    </location>
</feature>
<feature type="compositionally biased region" description="Polar residues" evidence="2">
    <location>
        <begin position="76"/>
        <end position="92"/>
    </location>
</feature>
<dbReference type="AlphaFoldDB" id="M1DVW2"/>
<feature type="region of interest" description="Disordered" evidence="2">
    <location>
        <begin position="213"/>
        <end position="285"/>
    </location>
</feature>
<evidence type="ECO:0000313" key="4">
    <source>
        <dbReference type="Proteomes" id="UP000011115"/>
    </source>
</evidence>
<evidence type="ECO:0000256" key="2">
    <source>
        <dbReference type="SAM" id="MobiDB-lite"/>
    </source>
</evidence>
<dbReference type="PaxDb" id="4113-PGSC0003DMT400095253"/>
<sequence length="375" mass="41630">MTDKDESNAAANIMVPIENPEGSRSMKDIQNKEKIARMEQELEILREELRQIRDLAKLSATTSPTFKMPIYFPKADSSSADLPNQPEQTQHVSAHDRIPPASPTTVRTVPDLSNRDPTIPTMEQILGAHVSAPYEPMFHLYMPLEFLHSQRQRWGLNPESRIVADQLSSGCLVGQSYESVAQLLDCVAKTNNETNKDQHLATLLDMARPKVARINMPPQKKTNGIKINDDPAVSRGKATKLPRKALASPEANSDSVSIYATHFSTSQSEGEHQEQQAAASEPDDDELIAEQRAELRSKKMNDLSKIRTPQATTSSTLATTHVVVLAPPVQGPPPKSINRLKTEGMRTIIEEKRLSTDGVIDKFPEIMSCLKSHKF</sequence>
<evidence type="ECO:0000256" key="1">
    <source>
        <dbReference type="SAM" id="Coils"/>
    </source>
</evidence>